<dbReference type="EMBL" id="JBFOLJ010000003">
    <property type="protein sequence ID" value="KAL2548198.1"/>
    <property type="molecule type" value="Genomic_DNA"/>
</dbReference>
<evidence type="ECO:0000256" key="1">
    <source>
        <dbReference type="SAM" id="Phobius"/>
    </source>
</evidence>
<dbReference type="AlphaFoldDB" id="A0ABD1WHD1"/>
<keyword evidence="1" id="KW-1133">Transmembrane helix</keyword>
<keyword evidence="3" id="KW-1185">Reference proteome</keyword>
<name>A0ABD1WHD1_9LAMI</name>
<gene>
    <name evidence="2" type="ORF">Fot_09728</name>
</gene>
<dbReference type="Proteomes" id="UP001604277">
    <property type="component" value="Unassembled WGS sequence"/>
</dbReference>
<feature type="transmembrane region" description="Helical" evidence="1">
    <location>
        <begin position="77"/>
        <end position="101"/>
    </location>
</feature>
<evidence type="ECO:0000313" key="3">
    <source>
        <dbReference type="Proteomes" id="UP001604277"/>
    </source>
</evidence>
<evidence type="ECO:0000313" key="2">
    <source>
        <dbReference type="EMBL" id="KAL2548198.1"/>
    </source>
</evidence>
<reference evidence="3" key="1">
    <citation type="submission" date="2024-07" db="EMBL/GenBank/DDBJ databases">
        <title>Two chromosome-level genome assemblies of Korean endemic species Abeliophyllum distichum and Forsythia ovata (Oleaceae).</title>
        <authorList>
            <person name="Jang H."/>
        </authorList>
    </citation>
    <scope>NUCLEOTIDE SEQUENCE [LARGE SCALE GENOMIC DNA]</scope>
</reference>
<proteinExistence type="predicted"/>
<protein>
    <submittedName>
        <fullName evidence="2">Protein TIC</fullName>
    </submittedName>
</protein>
<sequence length="107" mass="11625">MECLIISSIALFHYQKILVVHAPAGFVTNLSASQPAKVGRKGRRYAHAKSANGYFLHIIHCKDCRSVLKAFQTRKNALSIVALVSTALAILVTTVAGPPFVLYDLCV</sequence>
<comment type="caution">
    <text evidence="2">The sequence shown here is derived from an EMBL/GenBank/DDBJ whole genome shotgun (WGS) entry which is preliminary data.</text>
</comment>
<keyword evidence="1" id="KW-0472">Membrane</keyword>
<accession>A0ABD1WHD1</accession>
<keyword evidence="1" id="KW-0812">Transmembrane</keyword>
<organism evidence="2 3">
    <name type="scientific">Forsythia ovata</name>
    <dbReference type="NCBI Taxonomy" id="205694"/>
    <lineage>
        <taxon>Eukaryota</taxon>
        <taxon>Viridiplantae</taxon>
        <taxon>Streptophyta</taxon>
        <taxon>Embryophyta</taxon>
        <taxon>Tracheophyta</taxon>
        <taxon>Spermatophyta</taxon>
        <taxon>Magnoliopsida</taxon>
        <taxon>eudicotyledons</taxon>
        <taxon>Gunneridae</taxon>
        <taxon>Pentapetalae</taxon>
        <taxon>asterids</taxon>
        <taxon>lamiids</taxon>
        <taxon>Lamiales</taxon>
        <taxon>Oleaceae</taxon>
        <taxon>Forsythieae</taxon>
        <taxon>Forsythia</taxon>
    </lineage>
</organism>